<dbReference type="Proteomes" id="UP001143856">
    <property type="component" value="Unassembled WGS sequence"/>
</dbReference>
<accession>A0ACC1P2F6</accession>
<keyword evidence="2" id="KW-1185">Reference proteome</keyword>
<proteinExistence type="predicted"/>
<reference evidence="1" key="1">
    <citation type="submission" date="2022-10" db="EMBL/GenBank/DDBJ databases">
        <title>Genome Sequence of Xylaria curta.</title>
        <authorList>
            <person name="Buettner E."/>
        </authorList>
    </citation>
    <scope>NUCLEOTIDE SEQUENCE</scope>
    <source>
        <strain evidence="1">Babe10</strain>
    </source>
</reference>
<evidence type="ECO:0000313" key="2">
    <source>
        <dbReference type="Proteomes" id="UP001143856"/>
    </source>
</evidence>
<evidence type="ECO:0000313" key="1">
    <source>
        <dbReference type="EMBL" id="KAJ2985436.1"/>
    </source>
</evidence>
<organism evidence="1 2">
    <name type="scientific">Xylaria curta</name>
    <dbReference type="NCBI Taxonomy" id="42375"/>
    <lineage>
        <taxon>Eukaryota</taxon>
        <taxon>Fungi</taxon>
        <taxon>Dikarya</taxon>
        <taxon>Ascomycota</taxon>
        <taxon>Pezizomycotina</taxon>
        <taxon>Sordariomycetes</taxon>
        <taxon>Xylariomycetidae</taxon>
        <taxon>Xylariales</taxon>
        <taxon>Xylariaceae</taxon>
        <taxon>Xylaria</taxon>
    </lineage>
</organism>
<name>A0ACC1P2F6_9PEZI</name>
<comment type="caution">
    <text evidence="1">The sequence shown here is derived from an EMBL/GenBank/DDBJ whole genome shotgun (WGS) entry which is preliminary data.</text>
</comment>
<dbReference type="EMBL" id="JAPDGR010001105">
    <property type="protein sequence ID" value="KAJ2985436.1"/>
    <property type="molecule type" value="Genomic_DNA"/>
</dbReference>
<sequence>MVNLHLVAISLSAALSGIAIASDCSHGYYYCGFNLLRKGNYYEDIAKSLTDAGQTIDDAHVLQSLFFCKGDDDVPCRDEARAEKDEAKRVVHAKIYRRNSVDSSEQQLYIVENAKIDGFPGIQSVAELQRRETKQ</sequence>
<protein>
    <submittedName>
        <fullName evidence="1">Uncharacterized protein</fullName>
    </submittedName>
</protein>
<gene>
    <name evidence="1" type="ORF">NUW58_g5529</name>
</gene>